<feature type="chain" id="PRO_5039479055" description="Legume lectin domain-containing protein" evidence="3">
    <location>
        <begin position="23"/>
        <end position="271"/>
    </location>
</feature>
<dbReference type="Gene3D" id="2.60.120.200">
    <property type="match status" value="1"/>
</dbReference>
<comment type="caution">
    <text evidence="5">The sequence shown here is derived from an EMBL/GenBank/DDBJ whole genome shotgun (WGS) entry which is preliminary data.</text>
</comment>
<dbReference type="OrthoDB" id="2014828at2759"/>
<dbReference type="Pfam" id="PF00139">
    <property type="entry name" value="Lectin_legB"/>
    <property type="match status" value="1"/>
</dbReference>
<keyword evidence="6" id="KW-1185">Reference proteome</keyword>
<sequence>MNSLSLPVLLLILSVLQQQVSAINFEWGTTGDVNFAYDGDASVYAPHQLKLTMGVADAFFHASSGRIRYVHPISLCSNTQASFNTSFMFRMSAGLANSPAYRGDGIAFFVSPAAPDAALPAPPLPTTKGLFGGLFGNSSVLSPSHMHMKQKGPIIFAVELDSSQESWDPNDNHVGIDIGSVVSSYTESLNLSGIVLNSGRDIAARVEYNGKQDKLHVYASYAGRHSVRVLSYQSLRLCSILMGGPAIVGFSSASRGSVETHDLLSWTWQSS</sequence>
<evidence type="ECO:0000313" key="5">
    <source>
        <dbReference type="EMBL" id="KAI5064807.1"/>
    </source>
</evidence>
<dbReference type="InterPro" id="IPR001220">
    <property type="entry name" value="Legume_lectin_dom"/>
</dbReference>
<name>A0A9D4Z8P0_ADICA</name>
<evidence type="ECO:0000256" key="1">
    <source>
        <dbReference type="ARBA" id="ARBA00007606"/>
    </source>
</evidence>
<dbReference type="InterPro" id="IPR013320">
    <property type="entry name" value="ConA-like_dom_sf"/>
</dbReference>
<dbReference type="PANTHER" id="PTHR32401:SF48">
    <property type="entry name" value="LEGUME LECTIN DOMAIN-CONTAINING PROTEIN"/>
    <property type="match status" value="1"/>
</dbReference>
<dbReference type="EMBL" id="JABFUD020000019">
    <property type="protein sequence ID" value="KAI5064807.1"/>
    <property type="molecule type" value="Genomic_DNA"/>
</dbReference>
<keyword evidence="3" id="KW-0732">Signal</keyword>
<keyword evidence="2" id="KW-0430">Lectin</keyword>
<dbReference type="GO" id="GO:0030246">
    <property type="term" value="F:carbohydrate binding"/>
    <property type="evidence" value="ECO:0007669"/>
    <property type="project" value="UniProtKB-KW"/>
</dbReference>
<dbReference type="CDD" id="cd06899">
    <property type="entry name" value="lectin_legume_LecRK_Arcelin_ConA"/>
    <property type="match status" value="1"/>
</dbReference>
<evidence type="ECO:0000256" key="2">
    <source>
        <dbReference type="ARBA" id="ARBA00022734"/>
    </source>
</evidence>
<feature type="domain" description="Legume lectin" evidence="4">
    <location>
        <begin position="31"/>
        <end position="270"/>
    </location>
</feature>
<organism evidence="5 6">
    <name type="scientific">Adiantum capillus-veneris</name>
    <name type="common">Maidenhair fern</name>
    <dbReference type="NCBI Taxonomy" id="13818"/>
    <lineage>
        <taxon>Eukaryota</taxon>
        <taxon>Viridiplantae</taxon>
        <taxon>Streptophyta</taxon>
        <taxon>Embryophyta</taxon>
        <taxon>Tracheophyta</taxon>
        <taxon>Polypodiopsida</taxon>
        <taxon>Polypodiidae</taxon>
        <taxon>Polypodiales</taxon>
        <taxon>Pteridineae</taxon>
        <taxon>Pteridaceae</taxon>
        <taxon>Vittarioideae</taxon>
        <taxon>Adiantum</taxon>
    </lineage>
</organism>
<gene>
    <name evidence="5" type="ORF">GOP47_0019502</name>
</gene>
<evidence type="ECO:0000313" key="6">
    <source>
        <dbReference type="Proteomes" id="UP000886520"/>
    </source>
</evidence>
<evidence type="ECO:0000256" key="3">
    <source>
        <dbReference type="SAM" id="SignalP"/>
    </source>
</evidence>
<evidence type="ECO:0000259" key="4">
    <source>
        <dbReference type="Pfam" id="PF00139"/>
    </source>
</evidence>
<dbReference type="SUPFAM" id="SSF49899">
    <property type="entry name" value="Concanavalin A-like lectins/glucanases"/>
    <property type="match status" value="1"/>
</dbReference>
<protein>
    <recommendedName>
        <fullName evidence="4">Legume lectin domain-containing protein</fullName>
    </recommendedName>
</protein>
<dbReference type="InterPro" id="IPR050258">
    <property type="entry name" value="Leguminous_Lectin"/>
</dbReference>
<dbReference type="AlphaFoldDB" id="A0A9D4Z8P0"/>
<proteinExistence type="inferred from homology"/>
<dbReference type="PANTHER" id="PTHR32401">
    <property type="entry name" value="CONCANAVALIN A-LIKE LECTIN FAMILY PROTEIN"/>
    <property type="match status" value="1"/>
</dbReference>
<feature type="signal peptide" evidence="3">
    <location>
        <begin position="1"/>
        <end position="22"/>
    </location>
</feature>
<dbReference type="Proteomes" id="UP000886520">
    <property type="component" value="Chromosome 19"/>
</dbReference>
<accession>A0A9D4Z8P0</accession>
<comment type="similarity">
    <text evidence="1">Belongs to the leguminous lectin family.</text>
</comment>
<reference evidence="5" key="1">
    <citation type="submission" date="2021-01" db="EMBL/GenBank/DDBJ databases">
        <title>Adiantum capillus-veneris genome.</title>
        <authorList>
            <person name="Fang Y."/>
            <person name="Liao Q."/>
        </authorList>
    </citation>
    <scope>NUCLEOTIDE SEQUENCE</scope>
    <source>
        <strain evidence="5">H3</strain>
        <tissue evidence="5">Leaf</tissue>
    </source>
</reference>